<proteinExistence type="predicted"/>
<reference evidence="1 2" key="1">
    <citation type="submission" date="2021-05" db="EMBL/GenBank/DDBJ databases">
        <title>A novel Methanospirillum isolate from a pyrite-forming mixed culture.</title>
        <authorList>
            <person name="Bunk B."/>
            <person name="Sproer C."/>
            <person name="Spring S."/>
            <person name="Pester M."/>
        </authorList>
    </citation>
    <scope>NUCLEOTIDE SEQUENCE [LARGE SCALE GENOMIC DNA]</scope>
    <source>
        <strain evidence="1 2">J.3.6.1-F.2.7.3</strain>
    </source>
</reference>
<evidence type="ECO:0000313" key="2">
    <source>
        <dbReference type="Proteomes" id="UP000680656"/>
    </source>
</evidence>
<keyword evidence="2" id="KW-1185">Reference proteome</keyword>
<dbReference type="EMBL" id="CP075546">
    <property type="protein sequence ID" value="QVV88171.1"/>
    <property type="molecule type" value="Genomic_DNA"/>
</dbReference>
<gene>
    <name evidence="1" type="ORF">KHC33_12625</name>
</gene>
<organism evidence="1 2">
    <name type="scientific">Methanospirillum purgamenti</name>
    <dbReference type="NCBI Taxonomy" id="2834276"/>
    <lineage>
        <taxon>Archaea</taxon>
        <taxon>Methanobacteriati</taxon>
        <taxon>Methanobacteriota</taxon>
        <taxon>Stenosarchaea group</taxon>
        <taxon>Methanomicrobia</taxon>
        <taxon>Methanomicrobiales</taxon>
        <taxon>Methanospirillaceae</taxon>
        <taxon>Methanospirillum</taxon>
    </lineage>
</organism>
<sequence length="85" mass="9938">MSIIFFIFPEFRSSYIKRQGNISGFTNSFFFITKNNEYYDDPLFPRKKVQTMNKVMVPKEVSLDQLLEIIAKADILIKAPDPDIL</sequence>
<evidence type="ECO:0000313" key="1">
    <source>
        <dbReference type="EMBL" id="QVV88171.1"/>
    </source>
</evidence>
<dbReference type="Proteomes" id="UP000680656">
    <property type="component" value="Chromosome"/>
</dbReference>
<dbReference type="AlphaFoldDB" id="A0A8E7EJ30"/>
<dbReference type="RefSeq" id="WP_214418988.1">
    <property type="nucleotide sequence ID" value="NZ_CP075546.1"/>
</dbReference>
<protein>
    <submittedName>
        <fullName evidence="1">Uncharacterized protein</fullName>
    </submittedName>
</protein>
<dbReference type="KEGG" id="mrtj:KHC33_12625"/>
<name>A0A8E7EJ30_9EURY</name>
<accession>A0A8E7EJ30</accession>
<dbReference type="GeneID" id="65098043"/>